<evidence type="ECO:0000313" key="1">
    <source>
        <dbReference type="EMBL" id="PRW45218.1"/>
    </source>
</evidence>
<comment type="caution">
    <text evidence="1">The sequence shown here is derived from an EMBL/GenBank/DDBJ whole genome shotgun (WGS) entry which is preliminary data.</text>
</comment>
<sequence length="260" mass="28261">MHSGFSGSGGSSSSARLDRAWERLWSSLSLPRLNRSKVQELVETVQEAQAEALAGAAAALAAAQKDVELVAAQKDVALVTAQMDVALVAAQKDAVLMEALKTVAMFGLQVEVFELQIKELVADNLRLRGMLDARGLMEYAEERLFSQLDPATKLDRESKWAQLGGRHPALEAAILQANPQWKARWIPDKAVQLYSHLSSLMHRGALPAAVSNKVVLAEGPLSREQMRFLECVAAAVHCPVQLCYLLQQPATRNSRSAPGI</sequence>
<gene>
    <name evidence="1" type="ORF">C2E21_6140</name>
</gene>
<accession>A0A2P6TLQ5</accession>
<name>A0A2P6TLQ5_CHLSO</name>
<organism evidence="1 2">
    <name type="scientific">Chlorella sorokiniana</name>
    <name type="common">Freshwater green alga</name>
    <dbReference type="NCBI Taxonomy" id="3076"/>
    <lineage>
        <taxon>Eukaryota</taxon>
        <taxon>Viridiplantae</taxon>
        <taxon>Chlorophyta</taxon>
        <taxon>core chlorophytes</taxon>
        <taxon>Trebouxiophyceae</taxon>
        <taxon>Chlorellales</taxon>
        <taxon>Chlorellaceae</taxon>
        <taxon>Chlorella clade</taxon>
        <taxon>Chlorella</taxon>
    </lineage>
</organism>
<keyword evidence="2" id="KW-1185">Reference proteome</keyword>
<reference evidence="1 2" key="1">
    <citation type="journal article" date="2018" name="Plant J.">
        <title>Genome sequences of Chlorella sorokiniana UTEX 1602 and Micractinium conductrix SAG 241.80: implications to maltose excretion by a green alga.</title>
        <authorList>
            <person name="Arriola M.B."/>
            <person name="Velmurugan N."/>
            <person name="Zhang Y."/>
            <person name="Plunkett M.H."/>
            <person name="Hondzo H."/>
            <person name="Barney B.M."/>
        </authorList>
    </citation>
    <scope>NUCLEOTIDE SEQUENCE [LARGE SCALE GENOMIC DNA]</scope>
    <source>
        <strain evidence="2">UTEX 1602</strain>
    </source>
</reference>
<protein>
    <submittedName>
        <fullName evidence="1">DNA gyrase subunit A</fullName>
    </submittedName>
</protein>
<dbReference type="AlphaFoldDB" id="A0A2P6TLQ5"/>
<dbReference type="STRING" id="3076.A0A2P6TLQ5"/>
<evidence type="ECO:0000313" key="2">
    <source>
        <dbReference type="Proteomes" id="UP000239899"/>
    </source>
</evidence>
<dbReference type="Proteomes" id="UP000239899">
    <property type="component" value="Unassembled WGS sequence"/>
</dbReference>
<proteinExistence type="predicted"/>
<dbReference type="EMBL" id="LHPG02000012">
    <property type="protein sequence ID" value="PRW45218.1"/>
    <property type="molecule type" value="Genomic_DNA"/>
</dbReference>
<dbReference type="OrthoDB" id="520060at2759"/>